<protein>
    <submittedName>
        <fullName evidence="1">Uncharacterized protein</fullName>
    </submittedName>
</protein>
<dbReference type="EMBL" id="CM047902">
    <property type="protein sequence ID" value="KAJ0096053.1"/>
    <property type="molecule type" value="Genomic_DNA"/>
</dbReference>
<comment type="caution">
    <text evidence="1">The sequence shown here is derived from an EMBL/GenBank/DDBJ whole genome shotgun (WGS) entry which is preliminary data.</text>
</comment>
<proteinExistence type="predicted"/>
<gene>
    <name evidence="1" type="ORF">Patl1_15622</name>
</gene>
<sequence length="504" mass="55908">MPSDFFQGLKSLRLVALDINPFSAWELPQSLKEATSLQFFTASHSNISGTIPDFFGRDTFPGLIELRLAKNNLEGQIPPSFAQSSVQKLWLYSQKLNGSVAVLQNMTDLTQLCLDANSFSGPLPILSGLNNLVLFSVRRNQLMGTVPLSSVNFPKLTTVSLADNLFQGPTPESNKSKVHKDIDYGSNSFCLGSIPIELTTLPSLERLDVSDNQLDGIVPNFRLNVIVYIRGNPGLKISLPPLNPPFTLPVPDSRGVYLYTTKPKCSTLVHSTKSMEIHDPPGGNTAKITLSIDEVEFGNMIIPIQVLRFATNNFSEENILGRGGFGTVHRGMLQDGTKIAVKRMESRTFTGQCLASFKSEIEVLTKVRHRHLLTLLGYSQSRIERLLVYEYLPQGTLSRHLFKWEEGGAETARVASKGDIDLNTSSTPKSSSFITESLSPLVTGDVADGGLERLRKGWAMNFWLGRLWVGWAAKLRFKKWVWSAVELPVMGKAAPWWEEVESDY</sequence>
<evidence type="ECO:0000313" key="2">
    <source>
        <dbReference type="Proteomes" id="UP001164250"/>
    </source>
</evidence>
<organism evidence="1 2">
    <name type="scientific">Pistacia atlantica</name>
    <dbReference type="NCBI Taxonomy" id="434234"/>
    <lineage>
        <taxon>Eukaryota</taxon>
        <taxon>Viridiplantae</taxon>
        <taxon>Streptophyta</taxon>
        <taxon>Embryophyta</taxon>
        <taxon>Tracheophyta</taxon>
        <taxon>Spermatophyta</taxon>
        <taxon>Magnoliopsida</taxon>
        <taxon>eudicotyledons</taxon>
        <taxon>Gunneridae</taxon>
        <taxon>Pentapetalae</taxon>
        <taxon>rosids</taxon>
        <taxon>malvids</taxon>
        <taxon>Sapindales</taxon>
        <taxon>Anacardiaceae</taxon>
        <taxon>Pistacia</taxon>
    </lineage>
</organism>
<accession>A0ACC1BB44</accession>
<dbReference type="Proteomes" id="UP001164250">
    <property type="component" value="Chromosome 6"/>
</dbReference>
<reference evidence="2" key="1">
    <citation type="journal article" date="2023" name="G3 (Bethesda)">
        <title>Genome assembly and association tests identify interacting loci associated with vigor, precocity, and sex in interspecific pistachio rootstocks.</title>
        <authorList>
            <person name="Palmer W."/>
            <person name="Jacygrad E."/>
            <person name="Sagayaradj S."/>
            <person name="Cavanaugh K."/>
            <person name="Han R."/>
            <person name="Bertier L."/>
            <person name="Beede B."/>
            <person name="Kafkas S."/>
            <person name="Golino D."/>
            <person name="Preece J."/>
            <person name="Michelmore R."/>
        </authorList>
    </citation>
    <scope>NUCLEOTIDE SEQUENCE [LARGE SCALE GENOMIC DNA]</scope>
</reference>
<keyword evidence="2" id="KW-1185">Reference proteome</keyword>
<evidence type="ECO:0000313" key="1">
    <source>
        <dbReference type="EMBL" id="KAJ0096053.1"/>
    </source>
</evidence>
<name>A0ACC1BB44_9ROSI</name>